<evidence type="ECO:0000256" key="6">
    <source>
        <dbReference type="ARBA" id="ARBA00022737"/>
    </source>
</evidence>
<keyword evidence="5" id="KW-0479">Metal-binding</keyword>
<evidence type="ECO:0000256" key="9">
    <source>
        <dbReference type="ARBA" id="ARBA00022833"/>
    </source>
</evidence>
<evidence type="ECO:0000256" key="7">
    <source>
        <dbReference type="ARBA" id="ARBA00022771"/>
    </source>
</evidence>
<dbReference type="InterPro" id="IPR001841">
    <property type="entry name" value="Znf_RING"/>
</dbReference>
<dbReference type="CDD" id="cd22584">
    <property type="entry name" value="Rcat_RBR_unk"/>
    <property type="match status" value="1"/>
</dbReference>
<feature type="domain" description="RING-type" evidence="13">
    <location>
        <begin position="417"/>
        <end position="633"/>
    </location>
</feature>
<evidence type="ECO:0000313" key="15">
    <source>
        <dbReference type="Proteomes" id="UP000814176"/>
    </source>
</evidence>
<comment type="catalytic activity">
    <reaction evidence="1">
        <text>[E2 ubiquitin-conjugating enzyme]-S-ubiquitinyl-L-cysteine + [acceptor protein]-L-lysine = [E2 ubiquitin-conjugating enzyme]-L-cysteine + [acceptor protein]-N(6)-ubiquitinyl-L-lysine.</text>
        <dbReference type="EC" id="2.3.2.31"/>
    </reaction>
</comment>
<dbReference type="Pfam" id="PF22605">
    <property type="entry name" value="IBR_2"/>
    <property type="match status" value="1"/>
</dbReference>
<keyword evidence="9" id="KW-0862">Zinc</keyword>
<dbReference type="SMART" id="SM00184">
    <property type="entry name" value="RING"/>
    <property type="match status" value="1"/>
</dbReference>
<sequence>MPSAIATSTARARTLNADIWYAGKGQYSEGGGGSSCGLAALNCARVVLGLERKEPQDGNILDIMLQHDTTEEILRPCASWSSATHLDVDDIYRTPIFNKSLKLLHTSFGRPKVQEFKHVLARLAQTTRTTGASASVVITRPPEIISCLKLVTMTGGADSFVVYDSHPRPEHPDGAAFIVFKSLDNAATYIARLMNYEESLLADDDTQWQVQYLAQFSAHIFAARPMPFTAKELEDATLEASLDILNLKAKASELESQKENLLADQTRLTSRVAVLEDELRVTELREQNWRQLRRDDKRPRFGGLFKDSDQGADDARARSFSTKRGLGRLYTSIVPNDGWREGWYDSPRASGSNTRNYRSDVSGQQSDLARTRDLAHLSSSAMIAEDARLAATLQREFEREDSQLARQMQELLWANPSTFECGVCFETCPIEDVAEVESCGHQFCRSCIRGFVAAKIEEQQYPIMCPSCAVDARKGGPGVVDGALLQQLGLSEKQDAAFHEIQMAAFAVLLHCRHCQNSMFVDREELATADVVTCPLSDCKATWCKNCSQEVVSGGPKHSCDGTSEFQHLMESRGWRYCPGCQTPTEKIDGCNHMTCRSPGCNTHFCWHCGQSIVRSVQGDEIRSALQTHFATCRLFQDVPEDA</sequence>
<comment type="caution">
    <text evidence="14">The sequence shown here is derived from an EMBL/GenBank/DDBJ whole genome shotgun (WGS) entry which is preliminary data.</text>
</comment>
<evidence type="ECO:0000256" key="11">
    <source>
        <dbReference type="SAM" id="Coils"/>
    </source>
</evidence>
<dbReference type="InterPro" id="IPR031127">
    <property type="entry name" value="E3_UB_ligase_RBR"/>
</dbReference>
<comment type="pathway">
    <text evidence="2">Protein modification; protein ubiquitination.</text>
</comment>
<dbReference type="EC" id="2.3.2.31" evidence="3"/>
<evidence type="ECO:0000256" key="3">
    <source>
        <dbReference type="ARBA" id="ARBA00012251"/>
    </source>
</evidence>
<keyword evidence="11" id="KW-0175">Coiled coil</keyword>
<dbReference type="InterPro" id="IPR054694">
    <property type="entry name" value="Parkin-like_IBR"/>
</dbReference>
<dbReference type="PANTHER" id="PTHR11685">
    <property type="entry name" value="RBR FAMILY RING FINGER AND IBR DOMAIN-CONTAINING"/>
    <property type="match status" value="1"/>
</dbReference>
<dbReference type="InterPro" id="IPR044066">
    <property type="entry name" value="TRIAD_supradom"/>
</dbReference>
<evidence type="ECO:0000259" key="13">
    <source>
        <dbReference type="PROSITE" id="PS51873"/>
    </source>
</evidence>
<evidence type="ECO:0000256" key="2">
    <source>
        <dbReference type="ARBA" id="ARBA00004906"/>
    </source>
</evidence>
<evidence type="ECO:0000256" key="10">
    <source>
        <dbReference type="PROSITE-ProRule" id="PRU00175"/>
    </source>
</evidence>
<dbReference type="Gene3D" id="1.20.120.1750">
    <property type="match status" value="1"/>
</dbReference>
<evidence type="ECO:0000256" key="1">
    <source>
        <dbReference type="ARBA" id="ARBA00001798"/>
    </source>
</evidence>
<dbReference type="EMBL" id="JADCUA010000001">
    <property type="protein sequence ID" value="KAH9844157.1"/>
    <property type="molecule type" value="Genomic_DNA"/>
</dbReference>
<feature type="domain" description="RING-type" evidence="12">
    <location>
        <begin position="421"/>
        <end position="468"/>
    </location>
</feature>
<dbReference type="RefSeq" id="XP_047784967.1">
    <property type="nucleotide sequence ID" value="XM_047917839.1"/>
</dbReference>
<keyword evidence="8" id="KW-0833">Ubl conjugation pathway</keyword>
<feature type="coiled-coil region" evidence="11">
    <location>
        <begin position="244"/>
        <end position="278"/>
    </location>
</feature>
<keyword evidence="7 10" id="KW-0863">Zinc-finger</keyword>
<dbReference type="GeneID" id="71998571"/>
<keyword evidence="15" id="KW-1185">Reference proteome</keyword>
<gene>
    <name evidence="14" type="ORF">C8Q71DRAFT_32671</name>
</gene>
<protein>
    <recommendedName>
        <fullName evidence="3">RBR-type E3 ubiquitin transferase</fullName>
        <ecNumber evidence="3">2.3.2.31</ecNumber>
    </recommendedName>
</protein>
<name>A0ABQ8KXX8_9APHY</name>
<evidence type="ECO:0000256" key="4">
    <source>
        <dbReference type="ARBA" id="ARBA00022679"/>
    </source>
</evidence>
<accession>A0ABQ8KXX8</accession>
<dbReference type="SUPFAM" id="SSF57850">
    <property type="entry name" value="RING/U-box"/>
    <property type="match status" value="2"/>
</dbReference>
<dbReference type="Gene3D" id="3.30.40.10">
    <property type="entry name" value="Zinc/RING finger domain, C3HC4 (zinc finger)"/>
    <property type="match status" value="1"/>
</dbReference>
<dbReference type="Proteomes" id="UP000814176">
    <property type="component" value="Unassembled WGS sequence"/>
</dbReference>
<proteinExistence type="predicted"/>
<dbReference type="InterPro" id="IPR013083">
    <property type="entry name" value="Znf_RING/FYVE/PHD"/>
</dbReference>
<keyword evidence="6" id="KW-0677">Repeat</keyword>
<keyword evidence="4" id="KW-0808">Transferase</keyword>
<evidence type="ECO:0000259" key="12">
    <source>
        <dbReference type="PROSITE" id="PS50089"/>
    </source>
</evidence>
<dbReference type="InterPro" id="IPR017907">
    <property type="entry name" value="Znf_RING_CS"/>
</dbReference>
<reference evidence="14 15" key="1">
    <citation type="journal article" date="2021" name="Environ. Microbiol.">
        <title>Gene family expansions and transcriptome signatures uncover fungal adaptations to wood decay.</title>
        <authorList>
            <person name="Hage H."/>
            <person name="Miyauchi S."/>
            <person name="Viragh M."/>
            <person name="Drula E."/>
            <person name="Min B."/>
            <person name="Chaduli D."/>
            <person name="Navarro D."/>
            <person name="Favel A."/>
            <person name="Norest M."/>
            <person name="Lesage-Meessen L."/>
            <person name="Balint B."/>
            <person name="Merenyi Z."/>
            <person name="de Eugenio L."/>
            <person name="Morin E."/>
            <person name="Martinez A.T."/>
            <person name="Baldrian P."/>
            <person name="Stursova M."/>
            <person name="Martinez M.J."/>
            <person name="Novotny C."/>
            <person name="Magnuson J.K."/>
            <person name="Spatafora J.W."/>
            <person name="Maurice S."/>
            <person name="Pangilinan J."/>
            <person name="Andreopoulos W."/>
            <person name="LaButti K."/>
            <person name="Hundley H."/>
            <person name="Na H."/>
            <person name="Kuo A."/>
            <person name="Barry K."/>
            <person name="Lipzen A."/>
            <person name="Henrissat B."/>
            <person name="Riley R."/>
            <person name="Ahrendt S."/>
            <person name="Nagy L.G."/>
            <person name="Grigoriev I.V."/>
            <person name="Martin F."/>
            <person name="Rosso M.N."/>
        </authorList>
    </citation>
    <scope>NUCLEOTIDE SEQUENCE [LARGE SCALE GENOMIC DNA]</scope>
    <source>
        <strain evidence="14 15">CIRM-BRFM 1785</strain>
    </source>
</reference>
<dbReference type="PROSITE" id="PS00518">
    <property type="entry name" value="ZF_RING_1"/>
    <property type="match status" value="1"/>
</dbReference>
<dbReference type="PROSITE" id="PS50089">
    <property type="entry name" value="ZF_RING_2"/>
    <property type="match status" value="1"/>
</dbReference>
<evidence type="ECO:0000256" key="5">
    <source>
        <dbReference type="ARBA" id="ARBA00022723"/>
    </source>
</evidence>
<evidence type="ECO:0000256" key="8">
    <source>
        <dbReference type="ARBA" id="ARBA00022786"/>
    </source>
</evidence>
<evidence type="ECO:0000313" key="14">
    <source>
        <dbReference type="EMBL" id="KAH9844157.1"/>
    </source>
</evidence>
<dbReference type="PROSITE" id="PS51873">
    <property type="entry name" value="TRIAD"/>
    <property type="match status" value="1"/>
</dbReference>
<organism evidence="14 15">
    <name type="scientific">Rhodofomes roseus</name>
    <dbReference type="NCBI Taxonomy" id="34475"/>
    <lineage>
        <taxon>Eukaryota</taxon>
        <taxon>Fungi</taxon>
        <taxon>Dikarya</taxon>
        <taxon>Basidiomycota</taxon>
        <taxon>Agaricomycotina</taxon>
        <taxon>Agaricomycetes</taxon>
        <taxon>Polyporales</taxon>
        <taxon>Rhodofomes</taxon>
    </lineage>
</organism>